<feature type="compositionally biased region" description="Polar residues" evidence="1">
    <location>
        <begin position="224"/>
        <end position="239"/>
    </location>
</feature>
<dbReference type="GO" id="GO:0007166">
    <property type="term" value="P:cell surface receptor signaling pathway"/>
    <property type="evidence" value="ECO:0007669"/>
    <property type="project" value="InterPro"/>
</dbReference>
<dbReference type="EMBL" id="KN823059">
    <property type="protein sequence ID" value="KIO24536.1"/>
    <property type="molecule type" value="Genomic_DNA"/>
</dbReference>
<reference evidence="2 3" key="1">
    <citation type="submission" date="2014-04" db="EMBL/GenBank/DDBJ databases">
        <authorList>
            <consortium name="DOE Joint Genome Institute"/>
            <person name="Kuo A."/>
            <person name="Girlanda M."/>
            <person name="Perotto S."/>
            <person name="Kohler A."/>
            <person name="Nagy L.G."/>
            <person name="Floudas D."/>
            <person name="Copeland A."/>
            <person name="Barry K.W."/>
            <person name="Cichocki N."/>
            <person name="Veneault-Fourrey C."/>
            <person name="LaButti K."/>
            <person name="Lindquist E.A."/>
            <person name="Lipzen A."/>
            <person name="Lundell T."/>
            <person name="Morin E."/>
            <person name="Murat C."/>
            <person name="Sun H."/>
            <person name="Tunlid A."/>
            <person name="Henrissat B."/>
            <person name="Grigoriev I.V."/>
            <person name="Hibbett D.S."/>
            <person name="Martin F."/>
            <person name="Nordberg H.P."/>
            <person name="Cantor M.N."/>
            <person name="Hua S.X."/>
        </authorList>
    </citation>
    <scope>NUCLEOTIDE SEQUENCE [LARGE SCALE GENOMIC DNA]</scope>
    <source>
        <strain evidence="2 3">MUT 4182</strain>
    </source>
</reference>
<dbReference type="CDD" id="cd21037">
    <property type="entry name" value="MLKL_NTD"/>
    <property type="match status" value="1"/>
</dbReference>
<keyword evidence="3" id="KW-1185">Reference proteome</keyword>
<organism evidence="2 3">
    <name type="scientific">Tulasnella calospora MUT 4182</name>
    <dbReference type="NCBI Taxonomy" id="1051891"/>
    <lineage>
        <taxon>Eukaryota</taxon>
        <taxon>Fungi</taxon>
        <taxon>Dikarya</taxon>
        <taxon>Basidiomycota</taxon>
        <taxon>Agaricomycotina</taxon>
        <taxon>Agaricomycetes</taxon>
        <taxon>Cantharellales</taxon>
        <taxon>Tulasnellaceae</taxon>
        <taxon>Tulasnella</taxon>
    </lineage>
</organism>
<gene>
    <name evidence="2" type="ORF">M407DRAFT_26057</name>
</gene>
<dbReference type="HOGENOM" id="CLU_767666_0_0_1"/>
<dbReference type="AlphaFoldDB" id="A0A0C3QEX8"/>
<evidence type="ECO:0000313" key="2">
    <source>
        <dbReference type="EMBL" id="KIO24536.1"/>
    </source>
</evidence>
<name>A0A0C3QEX8_9AGAM</name>
<accession>A0A0C3QEX8</accession>
<dbReference type="OrthoDB" id="3262147at2759"/>
<reference evidence="3" key="2">
    <citation type="submission" date="2015-01" db="EMBL/GenBank/DDBJ databases">
        <title>Evolutionary Origins and Diversification of the Mycorrhizal Mutualists.</title>
        <authorList>
            <consortium name="DOE Joint Genome Institute"/>
            <consortium name="Mycorrhizal Genomics Consortium"/>
            <person name="Kohler A."/>
            <person name="Kuo A."/>
            <person name="Nagy L.G."/>
            <person name="Floudas D."/>
            <person name="Copeland A."/>
            <person name="Barry K.W."/>
            <person name="Cichocki N."/>
            <person name="Veneault-Fourrey C."/>
            <person name="LaButti K."/>
            <person name="Lindquist E.A."/>
            <person name="Lipzen A."/>
            <person name="Lundell T."/>
            <person name="Morin E."/>
            <person name="Murat C."/>
            <person name="Riley R."/>
            <person name="Ohm R."/>
            <person name="Sun H."/>
            <person name="Tunlid A."/>
            <person name="Henrissat B."/>
            <person name="Grigoriev I.V."/>
            <person name="Hibbett D.S."/>
            <person name="Martin F."/>
        </authorList>
    </citation>
    <scope>NUCLEOTIDE SEQUENCE [LARGE SCALE GENOMIC DNA]</scope>
    <source>
        <strain evidence="3">MUT 4182</strain>
    </source>
</reference>
<dbReference type="Gene3D" id="1.20.930.20">
    <property type="entry name" value="Adaptor protein Cbl, N-terminal domain"/>
    <property type="match status" value="1"/>
</dbReference>
<sequence length="361" mass="40666">MLAKRVHSAVRVLTNRTRDMDGDMPGNYLENIKNLENVLLKIAITLQKIRGRDLLHRIVFPKADASQLNELGSELDYAIQMFGFSADLEAMQALQAVRVLVSKDVCFLPSSQLDCPAIDPTALRVSNVLDDNDNYSVQVGTYQNQVVVVKQYYTGKEKIFARDLRERLDRLHPGIAGVLGGAYKAKIIMLRAEDLIFCMQVKLDIESIRRPWQERRIGPPIPSLNGQAQDPRSTSTPDSTKMLGGKPLGNFIKEPFSLKPTTSGVLTVKESDEFLQQFISVVQFLEKMKIDVSWWQFKGFGKITKLCLLTGPKASNLNQTVNLTLNMLSTSLDLASRTLSLMLFKTREGYWLIKKVIQLCQ</sequence>
<proteinExistence type="predicted"/>
<dbReference type="InterPro" id="IPR036537">
    <property type="entry name" value="Adaptor_Cbl_N_dom_sf"/>
</dbReference>
<evidence type="ECO:0000256" key="1">
    <source>
        <dbReference type="SAM" id="MobiDB-lite"/>
    </source>
</evidence>
<feature type="region of interest" description="Disordered" evidence="1">
    <location>
        <begin position="216"/>
        <end position="240"/>
    </location>
</feature>
<protein>
    <submittedName>
        <fullName evidence="2">Uncharacterized protein</fullName>
    </submittedName>
</protein>
<dbReference type="Proteomes" id="UP000054248">
    <property type="component" value="Unassembled WGS sequence"/>
</dbReference>
<dbReference type="InterPro" id="IPR059179">
    <property type="entry name" value="MLKL-like_MCAfunc"/>
</dbReference>
<evidence type="ECO:0000313" key="3">
    <source>
        <dbReference type="Proteomes" id="UP000054248"/>
    </source>
</evidence>